<comment type="caution">
    <text evidence="2">The sequence shown here is derived from an EMBL/GenBank/DDBJ whole genome shotgun (WGS) entry which is preliminary data.</text>
</comment>
<evidence type="ECO:0000313" key="2">
    <source>
        <dbReference type="EMBL" id="MBB3075553.1"/>
    </source>
</evidence>
<proteinExistence type="predicted"/>
<name>A0A7W4ZN57_9ACTN</name>
<dbReference type="EMBL" id="JACHXE010000001">
    <property type="protein sequence ID" value="MBB3075553.1"/>
    <property type="molecule type" value="Genomic_DNA"/>
</dbReference>
<dbReference type="RefSeq" id="WP_189733838.1">
    <property type="nucleotide sequence ID" value="NZ_BMUP01000001.1"/>
</dbReference>
<dbReference type="Proteomes" id="UP000572907">
    <property type="component" value="Unassembled WGS sequence"/>
</dbReference>
<evidence type="ECO:0000313" key="3">
    <source>
        <dbReference type="Proteomes" id="UP000572907"/>
    </source>
</evidence>
<protein>
    <submittedName>
        <fullName evidence="2">Uncharacterized protein</fullName>
    </submittedName>
</protein>
<feature type="compositionally biased region" description="Basic residues" evidence="1">
    <location>
        <begin position="1"/>
        <end position="19"/>
    </location>
</feature>
<organism evidence="2 3">
    <name type="scientific">Streptomyces violarus</name>
    <dbReference type="NCBI Taxonomy" id="67380"/>
    <lineage>
        <taxon>Bacteria</taxon>
        <taxon>Bacillati</taxon>
        <taxon>Actinomycetota</taxon>
        <taxon>Actinomycetes</taxon>
        <taxon>Kitasatosporales</taxon>
        <taxon>Streptomycetaceae</taxon>
        <taxon>Streptomyces</taxon>
    </lineage>
</organism>
<accession>A0A7W4ZN57</accession>
<evidence type="ECO:0000256" key="1">
    <source>
        <dbReference type="SAM" id="MobiDB-lite"/>
    </source>
</evidence>
<keyword evidence="3" id="KW-1185">Reference proteome</keyword>
<feature type="region of interest" description="Disordered" evidence="1">
    <location>
        <begin position="1"/>
        <end position="24"/>
    </location>
</feature>
<sequence>MSPHRRLRMTFHRPSRSLHSHTLPASSTLWDGAPGSGAGSYAVAGWDGAGVAVRVGGRDGVGSGVADRVGGCVDAQRARCAAWAGLGVAFPLRAPALRLQRLWL</sequence>
<gene>
    <name evidence="2" type="ORF">FHS41_002022</name>
</gene>
<dbReference type="AlphaFoldDB" id="A0A7W4ZN57"/>
<reference evidence="2 3" key="1">
    <citation type="submission" date="2020-08" db="EMBL/GenBank/DDBJ databases">
        <title>Genomic Encyclopedia of Type Strains, Phase III (KMG-III): the genomes of soil and plant-associated and newly described type strains.</title>
        <authorList>
            <person name="Whitman W."/>
        </authorList>
    </citation>
    <scope>NUCLEOTIDE SEQUENCE [LARGE SCALE GENOMIC DNA]</scope>
    <source>
        <strain evidence="2 3">CECT 3237</strain>
    </source>
</reference>